<dbReference type="InterPro" id="IPR007387">
    <property type="entry name" value="TRAP_DctQ"/>
</dbReference>
<evidence type="ECO:0000256" key="8">
    <source>
        <dbReference type="ARBA" id="ARBA00038436"/>
    </source>
</evidence>
<organism evidence="11 12">
    <name type="scientific">Sinorhizobium alkalisoli</name>
    <dbReference type="NCBI Taxonomy" id="1752398"/>
    <lineage>
        <taxon>Bacteria</taxon>
        <taxon>Pseudomonadati</taxon>
        <taxon>Pseudomonadota</taxon>
        <taxon>Alphaproteobacteria</taxon>
        <taxon>Hyphomicrobiales</taxon>
        <taxon>Rhizobiaceae</taxon>
        <taxon>Sinorhizobium/Ensifer group</taxon>
        <taxon>Sinorhizobium</taxon>
    </lineage>
</organism>
<evidence type="ECO:0000256" key="4">
    <source>
        <dbReference type="ARBA" id="ARBA00022519"/>
    </source>
</evidence>
<feature type="transmembrane region" description="Helical" evidence="9">
    <location>
        <begin position="43"/>
        <end position="64"/>
    </location>
</feature>
<keyword evidence="2 9" id="KW-0813">Transport</keyword>
<dbReference type="EMBL" id="LYBW01000058">
    <property type="protein sequence ID" value="ODR90602.1"/>
    <property type="molecule type" value="Genomic_DNA"/>
</dbReference>
<evidence type="ECO:0000313" key="12">
    <source>
        <dbReference type="Proteomes" id="UP000094342"/>
    </source>
</evidence>
<dbReference type="PANTHER" id="PTHR35011">
    <property type="entry name" value="2,3-DIKETO-L-GULONATE TRAP TRANSPORTER SMALL PERMEASE PROTEIN YIAM"/>
    <property type="match status" value="1"/>
</dbReference>
<feature type="transmembrane region" description="Helical" evidence="9">
    <location>
        <begin position="12"/>
        <end position="31"/>
    </location>
</feature>
<keyword evidence="12" id="KW-1185">Reference proteome</keyword>
<dbReference type="Pfam" id="PF04290">
    <property type="entry name" value="DctQ"/>
    <property type="match status" value="1"/>
</dbReference>
<feature type="transmembrane region" description="Helical" evidence="9">
    <location>
        <begin position="85"/>
        <end position="104"/>
    </location>
</feature>
<dbReference type="GO" id="GO:0005886">
    <property type="term" value="C:plasma membrane"/>
    <property type="evidence" value="ECO:0007669"/>
    <property type="project" value="UniProtKB-SubCell"/>
</dbReference>
<comment type="subunit">
    <text evidence="9">The complex comprises the extracytoplasmic solute receptor protein and the two transmembrane proteins.</text>
</comment>
<dbReference type="STRING" id="1752398.A8M32_14875"/>
<keyword evidence="5 9" id="KW-0812">Transmembrane</keyword>
<feature type="domain" description="Tripartite ATP-independent periplasmic transporters DctQ component" evidence="10">
    <location>
        <begin position="24"/>
        <end position="151"/>
    </location>
</feature>
<evidence type="ECO:0000313" key="11">
    <source>
        <dbReference type="EMBL" id="ODR90602.1"/>
    </source>
</evidence>
<comment type="caution">
    <text evidence="11">The sequence shown here is derived from an EMBL/GenBank/DDBJ whole genome shotgun (WGS) entry which is preliminary data.</text>
</comment>
<comment type="similarity">
    <text evidence="8 9">Belongs to the TRAP transporter small permease family.</text>
</comment>
<keyword evidence="3" id="KW-1003">Cell membrane</keyword>
<dbReference type="Proteomes" id="UP000094342">
    <property type="component" value="Unassembled WGS sequence"/>
</dbReference>
<keyword evidence="6 9" id="KW-1133">Transmembrane helix</keyword>
<comment type="subcellular location">
    <subcellularLocation>
        <location evidence="1 9">Cell inner membrane</location>
        <topology evidence="1 9">Multi-pass membrane protein</topology>
    </subcellularLocation>
</comment>
<evidence type="ECO:0000256" key="9">
    <source>
        <dbReference type="RuleBase" id="RU369079"/>
    </source>
</evidence>
<comment type="function">
    <text evidence="9">Part of the tripartite ATP-independent periplasmic (TRAP) transport system.</text>
</comment>
<dbReference type="GO" id="GO:0022857">
    <property type="term" value="F:transmembrane transporter activity"/>
    <property type="evidence" value="ECO:0007669"/>
    <property type="project" value="UniProtKB-UniRule"/>
</dbReference>
<protein>
    <recommendedName>
        <fullName evidence="9">TRAP transporter small permease protein</fullName>
    </recommendedName>
</protein>
<dbReference type="PANTHER" id="PTHR35011:SF2">
    <property type="entry name" value="2,3-DIKETO-L-GULONATE TRAP TRANSPORTER SMALL PERMEASE PROTEIN YIAM"/>
    <property type="match status" value="1"/>
</dbReference>
<dbReference type="RefSeq" id="WP_069459181.1">
    <property type="nucleotide sequence ID" value="NZ_CP034909.1"/>
</dbReference>
<keyword evidence="4 9" id="KW-0997">Cell inner membrane</keyword>
<dbReference type="InterPro" id="IPR055348">
    <property type="entry name" value="DctQ"/>
</dbReference>
<dbReference type="GO" id="GO:0015740">
    <property type="term" value="P:C4-dicarboxylate transport"/>
    <property type="evidence" value="ECO:0007669"/>
    <property type="project" value="TreeGrafter"/>
</dbReference>
<keyword evidence="7 9" id="KW-0472">Membrane</keyword>
<evidence type="ECO:0000259" key="10">
    <source>
        <dbReference type="Pfam" id="PF04290"/>
    </source>
</evidence>
<evidence type="ECO:0000256" key="2">
    <source>
        <dbReference type="ARBA" id="ARBA00022448"/>
    </source>
</evidence>
<accession>A0A1E3VAG2</accession>
<sequence>MTGLFKGLRKGAEAVGALMMLALFATFLLQILSRYVMDQAFGWTLELCLILWVWIVFFGCAFFVRNEDHITFDLLYRSASRGPRRAMAAISALAIVAGLAWSLLPTWDWIDFLRIKRSPTLRVPMRDVYVIYAVFLVAVIAAYAWRLFRILKEGVAGDDAPEHDEVRS</sequence>
<evidence type="ECO:0000256" key="7">
    <source>
        <dbReference type="ARBA" id="ARBA00023136"/>
    </source>
</evidence>
<feature type="transmembrane region" description="Helical" evidence="9">
    <location>
        <begin position="129"/>
        <end position="148"/>
    </location>
</feature>
<evidence type="ECO:0000256" key="3">
    <source>
        <dbReference type="ARBA" id="ARBA00022475"/>
    </source>
</evidence>
<dbReference type="AlphaFoldDB" id="A0A1E3VAG2"/>
<proteinExistence type="inferred from homology"/>
<reference evidence="12" key="1">
    <citation type="submission" date="2016-05" db="EMBL/GenBank/DDBJ databases">
        <authorList>
            <person name="Li Y."/>
        </authorList>
    </citation>
    <scope>NUCLEOTIDE SEQUENCE [LARGE SCALE GENOMIC DNA]</scope>
    <source>
        <strain evidence="12">YIC4027</strain>
    </source>
</reference>
<dbReference type="OrthoDB" id="4250245at2"/>
<gene>
    <name evidence="11" type="ORF">A8M32_14875</name>
</gene>
<evidence type="ECO:0000256" key="6">
    <source>
        <dbReference type="ARBA" id="ARBA00022989"/>
    </source>
</evidence>
<name>A0A1E3VAG2_9HYPH</name>
<evidence type="ECO:0000256" key="5">
    <source>
        <dbReference type="ARBA" id="ARBA00022692"/>
    </source>
</evidence>
<evidence type="ECO:0000256" key="1">
    <source>
        <dbReference type="ARBA" id="ARBA00004429"/>
    </source>
</evidence>